<evidence type="ECO:0000313" key="4">
    <source>
        <dbReference type="Proteomes" id="UP000078228"/>
    </source>
</evidence>
<dbReference type="EMBL" id="LXHC01000002">
    <property type="protein sequence ID" value="OAU98333.1"/>
    <property type="molecule type" value="Genomic_DNA"/>
</dbReference>
<gene>
    <name evidence="3" type="ORF">AO384_0094</name>
</gene>
<dbReference type="PATRIC" id="fig|480.237.peg.1843"/>
<comment type="caution">
    <text evidence="3">The sequence shown here is derived from an EMBL/GenBank/DDBJ whole genome shotgun (WGS) entry which is preliminary data.</text>
</comment>
<keyword evidence="4" id="KW-1185">Reference proteome</keyword>
<dbReference type="Proteomes" id="UP000078228">
    <property type="component" value="Unassembled WGS sequence"/>
</dbReference>
<evidence type="ECO:0000313" key="3">
    <source>
        <dbReference type="EMBL" id="OAU98333.1"/>
    </source>
</evidence>
<feature type="signal peptide" evidence="1">
    <location>
        <begin position="1"/>
        <end position="20"/>
    </location>
</feature>
<proteinExistence type="predicted"/>
<dbReference type="AlphaFoldDB" id="A0A198UP91"/>
<organism evidence="3 4">
    <name type="scientific">Moraxella catarrhalis</name>
    <name type="common">Branhamella catarrhalis</name>
    <dbReference type="NCBI Taxonomy" id="480"/>
    <lineage>
        <taxon>Bacteria</taxon>
        <taxon>Pseudomonadati</taxon>
        <taxon>Pseudomonadota</taxon>
        <taxon>Gammaproteobacteria</taxon>
        <taxon>Moraxellales</taxon>
        <taxon>Moraxellaceae</taxon>
        <taxon>Moraxella</taxon>
    </lineage>
</organism>
<evidence type="ECO:0000259" key="2">
    <source>
        <dbReference type="Pfam" id="PF24574"/>
    </source>
</evidence>
<keyword evidence="1" id="KW-0732">Signal</keyword>
<feature type="domain" description="ACP-like" evidence="2">
    <location>
        <begin position="35"/>
        <end position="128"/>
    </location>
</feature>
<protein>
    <recommendedName>
        <fullName evidence="2">ACP-like domain-containing protein</fullName>
    </recommendedName>
</protein>
<evidence type="ECO:0000256" key="1">
    <source>
        <dbReference type="SAM" id="SignalP"/>
    </source>
</evidence>
<dbReference type="RefSeq" id="WP_064610754.1">
    <property type="nucleotide sequence ID" value="NZ_LXHB01000050.1"/>
</dbReference>
<reference evidence="3 4" key="1">
    <citation type="journal article" date="2016" name="Genome Biol. Evol.">
        <title>Comparative Genomic Analyses of the Moraxella catarrhalis Serosensitive and Seroresistant Lineages Demonstrate Their Independent Evolution.</title>
        <authorList>
            <person name="Earl J.P."/>
            <person name="de Vries S.P."/>
            <person name="Ahmed A."/>
            <person name="Powell E."/>
            <person name="Schultz M.P."/>
            <person name="Hermans P.W."/>
            <person name="Hill D.J."/>
            <person name="Zhou Z."/>
            <person name="Constantinidou C.I."/>
            <person name="Hu F.Z."/>
            <person name="Bootsma H.J."/>
            <person name="Ehrlich G.D."/>
        </authorList>
    </citation>
    <scope>NUCLEOTIDE SEQUENCE [LARGE SCALE GENOMIC DNA]</scope>
    <source>
        <strain evidence="3 4">Z7542</strain>
    </source>
</reference>
<dbReference type="Pfam" id="PF24574">
    <property type="entry name" value="Nm-ACP"/>
    <property type="match status" value="1"/>
</dbReference>
<dbReference type="OrthoDB" id="5687244at2"/>
<accession>A0A198UP91</accession>
<name>A0A198UP91_MORCA</name>
<sequence length="137" mass="14990">MKFLKALVPALALVATVSHASNILDHTQAVRDTTKVRQVNYTCATGGRLTVKYGFNEQSQPTYAEAVVGGKNRFMPINLKHSDISGTFFGQEDSYKLFVDALTLGNYHRVGLASIQDPASDTMHKDCRVVSISKIKG</sequence>
<feature type="chain" id="PRO_5008279808" description="ACP-like domain-containing protein" evidence="1">
    <location>
        <begin position="21"/>
        <end position="137"/>
    </location>
</feature>
<dbReference type="CDD" id="cd21836">
    <property type="entry name" value="adhesin_CP"/>
    <property type="match status" value="1"/>
</dbReference>
<dbReference type="InterPro" id="IPR056025">
    <property type="entry name" value="ACP_dom"/>
</dbReference>